<dbReference type="Gene3D" id="3.30.1240.10">
    <property type="match status" value="1"/>
</dbReference>
<protein>
    <submittedName>
        <fullName evidence="1">HAD family hydrolase</fullName>
        <ecNumber evidence="1">3.-.-.-</ecNumber>
        <ecNumber evidence="1">3.1.3.-</ecNumber>
    </submittedName>
</protein>
<keyword evidence="2" id="KW-1185">Reference proteome</keyword>
<dbReference type="EMBL" id="JBHTLU010000046">
    <property type="protein sequence ID" value="MFD1224613.1"/>
    <property type="molecule type" value="Genomic_DNA"/>
</dbReference>
<proteinExistence type="predicted"/>
<dbReference type="PANTHER" id="PTHR10000:SF8">
    <property type="entry name" value="HAD SUPERFAMILY HYDROLASE-LIKE, TYPE 3"/>
    <property type="match status" value="1"/>
</dbReference>
<dbReference type="SUPFAM" id="SSF56784">
    <property type="entry name" value="HAD-like"/>
    <property type="match status" value="1"/>
</dbReference>
<dbReference type="EC" id="3.1.3.-" evidence="1"/>
<keyword evidence="1" id="KW-0378">Hydrolase</keyword>
<dbReference type="PANTHER" id="PTHR10000">
    <property type="entry name" value="PHOSPHOSERINE PHOSPHATASE"/>
    <property type="match status" value="1"/>
</dbReference>
<organism evidence="1 2">
    <name type="scientific">Paenibacillus vulneris</name>
    <dbReference type="NCBI Taxonomy" id="1133364"/>
    <lineage>
        <taxon>Bacteria</taxon>
        <taxon>Bacillati</taxon>
        <taxon>Bacillota</taxon>
        <taxon>Bacilli</taxon>
        <taxon>Bacillales</taxon>
        <taxon>Paenibacillaceae</taxon>
        <taxon>Paenibacillus</taxon>
    </lineage>
</organism>
<dbReference type="EC" id="3.-.-.-" evidence="1"/>
<dbReference type="InterPro" id="IPR036412">
    <property type="entry name" value="HAD-like_sf"/>
</dbReference>
<sequence>MKTKYVVTDLDGTLLRSDGVLSSFATNALNQALDHGIIITYATARSYKSSTTVAGNVDWKYPLILYNGALLFDPVGMKQLDGAFLSPSLTGQVIRLGKSFDLSPLWFALDEPFEERVFHERLKRKGELQFVSSRPNDPRFQELPELLHSDRYSTLTLTYIGYKEELEPLMNAIRQQFGNTIHLHFMPDAYIADHYFLEVSHPKANKKEGLLKWAQRIGCDPGDIIVFGDNWNDIGLFEAAGTAIAVANAQKELKAIADQIIELNEEDGVANYVLNLIPS</sequence>
<dbReference type="Pfam" id="PF08282">
    <property type="entry name" value="Hydrolase_3"/>
    <property type="match status" value="1"/>
</dbReference>
<dbReference type="InterPro" id="IPR000150">
    <property type="entry name" value="Cof"/>
</dbReference>
<reference evidence="2" key="1">
    <citation type="journal article" date="2019" name="Int. J. Syst. Evol. Microbiol.">
        <title>The Global Catalogue of Microorganisms (GCM) 10K type strain sequencing project: providing services to taxonomists for standard genome sequencing and annotation.</title>
        <authorList>
            <consortium name="The Broad Institute Genomics Platform"/>
            <consortium name="The Broad Institute Genome Sequencing Center for Infectious Disease"/>
            <person name="Wu L."/>
            <person name="Ma J."/>
        </authorList>
    </citation>
    <scope>NUCLEOTIDE SEQUENCE [LARGE SCALE GENOMIC DNA]</scope>
    <source>
        <strain evidence="2">CCUG 53270</strain>
    </source>
</reference>
<dbReference type="RefSeq" id="WP_345591071.1">
    <property type="nucleotide sequence ID" value="NZ_BAABJG010000026.1"/>
</dbReference>
<comment type="caution">
    <text evidence="1">The sequence shown here is derived from an EMBL/GenBank/DDBJ whole genome shotgun (WGS) entry which is preliminary data.</text>
</comment>
<evidence type="ECO:0000313" key="2">
    <source>
        <dbReference type="Proteomes" id="UP001597180"/>
    </source>
</evidence>
<dbReference type="Gene3D" id="3.40.50.1000">
    <property type="entry name" value="HAD superfamily/HAD-like"/>
    <property type="match status" value="1"/>
</dbReference>
<evidence type="ECO:0000313" key="1">
    <source>
        <dbReference type="EMBL" id="MFD1224613.1"/>
    </source>
</evidence>
<dbReference type="Proteomes" id="UP001597180">
    <property type="component" value="Unassembled WGS sequence"/>
</dbReference>
<gene>
    <name evidence="1" type="ORF">ACFQ4B_31345</name>
</gene>
<accession>A0ABW3UUM7</accession>
<dbReference type="InterPro" id="IPR023214">
    <property type="entry name" value="HAD_sf"/>
</dbReference>
<dbReference type="NCBIfam" id="TIGR00099">
    <property type="entry name" value="Cof-subfamily"/>
    <property type="match status" value="1"/>
</dbReference>
<name>A0ABW3UUM7_9BACL</name>
<dbReference type="GO" id="GO:0016787">
    <property type="term" value="F:hydrolase activity"/>
    <property type="evidence" value="ECO:0007669"/>
    <property type="project" value="UniProtKB-KW"/>
</dbReference>